<protein>
    <submittedName>
        <fullName evidence="1">Uncharacterized protein</fullName>
    </submittedName>
</protein>
<dbReference type="HOGENOM" id="CLU_1140561_0_0_2"/>
<evidence type="ECO:0000313" key="2">
    <source>
        <dbReference type="Proteomes" id="UP000002146"/>
    </source>
</evidence>
<evidence type="ECO:0000313" key="1">
    <source>
        <dbReference type="EMBL" id="ABN57101.1"/>
    </source>
</evidence>
<proteinExistence type="predicted"/>
<keyword evidence="2" id="KW-1185">Reference proteome</keyword>
<dbReference type="Proteomes" id="UP000002146">
    <property type="component" value="Chromosome"/>
</dbReference>
<name>A3CUQ1_METMJ</name>
<reference evidence="1 2" key="1">
    <citation type="journal article" date="2009" name="Stand. Genomic Sci.">
        <title>Complete genome sequence of Methanoculleus marisnigri Romesser et al. 1981 type strain JR1.</title>
        <authorList>
            <person name="Anderson I.J."/>
            <person name="Sieprawska-Lupa M."/>
            <person name="Lapidus A."/>
            <person name="Nolan M."/>
            <person name="Copeland A."/>
            <person name="Glavina Del Rio T."/>
            <person name="Tice H."/>
            <person name="Dalin E."/>
            <person name="Barry K."/>
            <person name="Saunders E."/>
            <person name="Han C."/>
            <person name="Brettin T."/>
            <person name="Detter J.C."/>
            <person name="Bruce D."/>
            <person name="Mikhailova N."/>
            <person name="Pitluck S."/>
            <person name="Hauser L."/>
            <person name="Land M."/>
            <person name="Lucas S."/>
            <person name="Richardson P."/>
            <person name="Whitman W.B."/>
            <person name="Kyrpides N.C."/>
        </authorList>
    </citation>
    <scope>NUCLEOTIDE SEQUENCE [LARGE SCALE GENOMIC DNA]</scope>
    <source>
        <strain evidence="2">ATCC 35101 / DSM 1498 / JR1</strain>
    </source>
</reference>
<gene>
    <name evidence="1" type="ordered locus">Memar_1170</name>
</gene>
<dbReference type="STRING" id="368407.Memar_1170"/>
<accession>A3CUQ1</accession>
<dbReference type="EMBL" id="CP000562">
    <property type="protein sequence ID" value="ABN57101.1"/>
    <property type="molecule type" value="Genomic_DNA"/>
</dbReference>
<dbReference type="KEGG" id="mem:Memar_1170"/>
<organism evidence="1 2">
    <name type="scientific">Methanoculleus marisnigri (strain ATCC 35101 / DSM 1498 / JR1)</name>
    <dbReference type="NCBI Taxonomy" id="368407"/>
    <lineage>
        <taxon>Archaea</taxon>
        <taxon>Methanobacteriati</taxon>
        <taxon>Methanobacteriota</taxon>
        <taxon>Stenosarchaea group</taxon>
        <taxon>Methanomicrobia</taxon>
        <taxon>Methanomicrobiales</taxon>
        <taxon>Methanomicrobiaceae</taxon>
        <taxon>Methanoculleus</taxon>
    </lineage>
</organism>
<sequence length="253" mass="28038">MGEPCSHEGSEMNDQTLKPSIKNRISDLIATCDFAELYRKYAWKRDVWQNGFPDICRLERGTGDAARAGTLSEEHLKAIARWGGLPGIERIRALAPIRIALFEDGKVARWVRENPENAIRVLGDQIRGFGPTYTSNLLRFAAPELFGAIDTRIVRAFGAGDTGHLHLLDLIATPVDGRWAILSGQQGWPGEYGTWTAILSYTAAELNAAGQPCPHPEAFISAGLRERGIWLDADVEMAFFNYASGKIQNIRRD</sequence>
<dbReference type="AlphaFoldDB" id="A3CUQ1"/>